<protein>
    <submittedName>
        <fullName evidence="1">Uncharacterized protein</fullName>
    </submittedName>
</protein>
<name>A0ABV0SN58_9TELE</name>
<dbReference type="Proteomes" id="UP001482620">
    <property type="component" value="Unassembled WGS sequence"/>
</dbReference>
<keyword evidence="2" id="KW-1185">Reference proteome</keyword>
<accession>A0ABV0SN58</accession>
<evidence type="ECO:0000313" key="1">
    <source>
        <dbReference type="EMBL" id="MEQ2221576.1"/>
    </source>
</evidence>
<dbReference type="EMBL" id="JAHRIQ010001616">
    <property type="protein sequence ID" value="MEQ2221576.1"/>
    <property type="molecule type" value="Genomic_DNA"/>
</dbReference>
<proteinExistence type="predicted"/>
<gene>
    <name evidence="1" type="ORF">ILYODFUR_017267</name>
</gene>
<organism evidence="1 2">
    <name type="scientific">Ilyodon furcidens</name>
    <name type="common">goldbreast splitfin</name>
    <dbReference type="NCBI Taxonomy" id="33524"/>
    <lineage>
        <taxon>Eukaryota</taxon>
        <taxon>Metazoa</taxon>
        <taxon>Chordata</taxon>
        <taxon>Craniata</taxon>
        <taxon>Vertebrata</taxon>
        <taxon>Euteleostomi</taxon>
        <taxon>Actinopterygii</taxon>
        <taxon>Neopterygii</taxon>
        <taxon>Teleostei</taxon>
        <taxon>Neoteleostei</taxon>
        <taxon>Acanthomorphata</taxon>
        <taxon>Ovalentaria</taxon>
        <taxon>Atherinomorphae</taxon>
        <taxon>Cyprinodontiformes</taxon>
        <taxon>Goodeidae</taxon>
        <taxon>Ilyodon</taxon>
    </lineage>
</organism>
<reference evidence="1 2" key="1">
    <citation type="submission" date="2021-06" db="EMBL/GenBank/DDBJ databases">
        <authorList>
            <person name="Palmer J.M."/>
        </authorList>
    </citation>
    <scope>NUCLEOTIDE SEQUENCE [LARGE SCALE GENOMIC DNA]</scope>
    <source>
        <strain evidence="2">if_2019</strain>
        <tissue evidence="1">Muscle</tissue>
    </source>
</reference>
<evidence type="ECO:0000313" key="2">
    <source>
        <dbReference type="Proteomes" id="UP001482620"/>
    </source>
</evidence>
<sequence length="102" mass="11259">MCVTETLLEDYIPYSSVSVPGFLTIRADKDLNRRNKCKGGGLGVDGVIQDMLLLTVQYLGCRDDTLPYVFVHIIYPAGSPVFFSLTGQNIYINKTSKPDIPA</sequence>
<comment type="caution">
    <text evidence="1">The sequence shown here is derived from an EMBL/GenBank/DDBJ whole genome shotgun (WGS) entry which is preliminary data.</text>
</comment>